<accession>A0A2V3VA29</accession>
<keyword evidence="1" id="KW-0808">Transferase</keyword>
<dbReference type="OrthoDB" id="5323702at2"/>
<dbReference type="Gene3D" id="2.160.10.10">
    <property type="entry name" value="Hexapeptide repeat proteins"/>
    <property type="match status" value="1"/>
</dbReference>
<dbReference type="GO" id="GO:0016740">
    <property type="term" value="F:transferase activity"/>
    <property type="evidence" value="ECO:0007669"/>
    <property type="project" value="UniProtKB-KW"/>
</dbReference>
<dbReference type="AlphaFoldDB" id="A0A2V3VA29"/>
<proteinExistence type="predicted"/>
<evidence type="ECO:0000313" key="1">
    <source>
        <dbReference type="EMBL" id="PXW77711.1"/>
    </source>
</evidence>
<dbReference type="RefSeq" id="WP_110298188.1">
    <property type="nucleotide sequence ID" value="NZ_QJJM01000004.1"/>
</dbReference>
<dbReference type="EMBL" id="QJJM01000004">
    <property type="protein sequence ID" value="PXW77711.1"/>
    <property type="molecule type" value="Genomic_DNA"/>
</dbReference>
<evidence type="ECO:0000313" key="2">
    <source>
        <dbReference type="Proteomes" id="UP000248014"/>
    </source>
</evidence>
<sequence length="223" mass="25239">MSGATPIKIRNLEASRLASYVQEQIRRLIPFCDESDFALIDRHLPEALARLDHCIAAVRIWTPGAFDVLQSAQYCTFLYYLANTIWRRERAENLCTKLFLLNKQLNAIEIFYDIALPDIFLIGHSVGIVLAKADYGNHLVLFQNSTVGRHGDDRPVIEDGVILYPNTAVIGRSLIRQGSIVSQGVRVIDRETEARKIAFQGTGNSLIFKEDRNNTLALYFRDV</sequence>
<dbReference type="SUPFAM" id="SSF51161">
    <property type="entry name" value="Trimeric LpxA-like enzymes"/>
    <property type="match status" value="1"/>
</dbReference>
<keyword evidence="2" id="KW-1185">Reference proteome</keyword>
<reference evidence="1 2" key="1">
    <citation type="submission" date="2018-05" db="EMBL/GenBank/DDBJ databases">
        <title>Genomic Encyclopedia of Type Strains, Phase IV (KMG-IV): sequencing the most valuable type-strain genomes for metagenomic binning, comparative biology and taxonomic classification.</title>
        <authorList>
            <person name="Goeker M."/>
        </authorList>
    </citation>
    <scope>NUCLEOTIDE SEQUENCE [LARGE SCALE GENOMIC DNA]</scope>
    <source>
        <strain evidence="1 2">DSM 3183</strain>
    </source>
</reference>
<organism evidence="1 2">
    <name type="scientific">Blastomonas natatoria</name>
    <dbReference type="NCBI Taxonomy" id="34015"/>
    <lineage>
        <taxon>Bacteria</taxon>
        <taxon>Pseudomonadati</taxon>
        <taxon>Pseudomonadota</taxon>
        <taxon>Alphaproteobacteria</taxon>
        <taxon>Sphingomonadales</taxon>
        <taxon>Sphingomonadaceae</taxon>
        <taxon>Blastomonas</taxon>
    </lineage>
</organism>
<comment type="caution">
    <text evidence="1">The sequence shown here is derived from an EMBL/GenBank/DDBJ whole genome shotgun (WGS) entry which is preliminary data.</text>
</comment>
<protein>
    <submittedName>
        <fullName evidence="1">Serine O-acetyltransferase</fullName>
    </submittedName>
</protein>
<dbReference type="Proteomes" id="UP000248014">
    <property type="component" value="Unassembled WGS sequence"/>
</dbReference>
<name>A0A2V3VA29_9SPHN</name>
<gene>
    <name evidence="1" type="ORF">C7451_104207</name>
</gene>
<dbReference type="InterPro" id="IPR011004">
    <property type="entry name" value="Trimer_LpxA-like_sf"/>
</dbReference>